<dbReference type="OrthoDB" id="7689274at2759"/>
<evidence type="ECO:0000313" key="1">
    <source>
        <dbReference type="EMBL" id="KAF7998085.1"/>
    </source>
</evidence>
<dbReference type="EMBL" id="JACMRX010000001">
    <property type="protein sequence ID" value="KAF7998085.1"/>
    <property type="molecule type" value="Genomic_DNA"/>
</dbReference>
<gene>
    <name evidence="1" type="ORF">HCN44_009483</name>
</gene>
<keyword evidence="2" id="KW-1185">Reference proteome</keyword>
<dbReference type="Proteomes" id="UP000639338">
    <property type="component" value="Unassembled WGS sequence"/>
</dbReference>
<proteinExistence type="predicted"/>
<protein>
    <submittedName>
        <fullName evidence="1">Uncharacterized protein</fullName>
    </submittedName>
</protein>
<dbReference type="InterPro" id="IPR032675">
    <property type="entry name" value="LRR_dom_sf"/>
</dbReference>
<evidence type="ECO:0000313" key="2">
    <source>
        <dbReference type="Proteomes" id="UP000639338"/>
    </source>
</evidence>
<accession>A0A834Y2C3</accession>
<dbReference type="SUPFAM" id="SSF52047">
    <property type="entry name" value="RNI-like"/>
    <property type="match status" value="1"/>
</dbReference>
<name>A0A834Y2C3_APHGI</name>
<comment type="caution">
    <text evidence="1">The sequence shown here is derived from an EMBL/GenBank/DDBJ whole genome shotgun (WGS) entry which is preliminary data.</text>
</comment>
<sequence>MYVPAWERPKIALVCQKWKRVLNYSWGSSKKLQLTHWEQAEYPNCLKKYPTPDEKLSFLNSLLYKCGRYLTQLDLTAYGYSDIVPVINEHCPNLVKLRLRFVFDYDKMLFWDVFSRLSKLKVLAVIFQYHVKHHSKLLYLIIALESLANTLTDLTLFNWQGDDPCSTPNTLPFSIPCEFPLSTLGVLRRQKALKRFEFGGIEMFPKLEKYLRNNRTLEVISYDHYINKDVIEPNELMSITTLDLLRYKVSDDRLYTIANTMKQLTKLKINCEWITNDGVVAISKMNNLTFLCFFGYNDSIDSSSIILLKNLIYLMLPFSKKINDDLATKVLENSPKIEKLFVPHTSVTVEFIKKAAEISRNRKRRLTSAVSFIIDKETYESPYFKII</sequence>
<dbReference type="AlphaFoldDB" id="A0A834Y2C3"/>
<reference evidence="1 2" key="1">
    <citation type="submission" date="2020-08" db="EMBL/GenBank/DDBJ databases">
        <title>Aphidius gifuensis genome sequencing and assembly.</title>
        <authorList>
            <person name="Du Z."/>
        </authorList>
    </citation>
    <scope>NUCLEOTIDE SEQUENCE [LARGE SCALE GENOMIC DNA]</scope>
    <source>
        <strain evidence="1">YNYX2018</strain>
        <tissue evidence="1">Adults</tissue>
    </source>
</reference>
<organism evidence="1 2">
    <name type="scientific">Aphidius gifuensis</name>
    <name type="common">Parasitoid wasp</name>
    <dbReference type="NCBI Taxonomy" id="684658"/>
    <lineage>
        <taxon>Eukaryota</taxon>
        <taxon>Metazoa</taxon>
        <taxon>Ecdysozoa</taxon>
        <taxon>Arthropoda</taxon>
        <taxon>Hexapoda</taxon>
        <taxon>Insecta</taxon>
        <taxon>Pterygota</taxon>
        <taxon>Neoptera</taxon>
        <taxon>Endopterygota</taxon>
        <taxon>Hymenoptera</taxon>
        <taxon>Apocrita</taxon>
        <taxon>Ichneumonoidea</taxon>
        <taxon>Braconidae</taxon>
        <taxon>Aphidiinae</taxon>
        <taxon>Aphidius</taxon>
    </lineage>
</organism>
<dbReference type="Gene3D" id="3.80.10.10">
    <property type="entry name" value="Ribonuclease Inhibitor"/>
    <property type="match status" value="1"/>
</dbReference>